<keyword evidence="1" id="KW-0472">Membrane</keyword>
<accession>A0A841CN51</accession>
<feature type="transmembrane region" description="Helical" evidence="1">
    <location>
        <begin position="366"/>
        <end position="389"/>
    </location>
</feature>
<dbReference type="RefSeq" id="WP_184694606.1">
    <property type="nucleotide sequence ID" value="NZ_JACHJN010000008.1"/>
</dbReference>
<proteinExistence type="predicted"/>
<feature type="transmembrane region" description="Helical" evidence="1">
    <location>
        <begin position="62"/>
        <end position="83"/>
    </location>
</feature>
<dbReference type="InterPro" id="IPR007349">
    <property type="entry name" value="DUF418"/>
</dbReference>
<evidence type="ECO:0000313" key="4">
    <source>
        <dbReference type="Proteomes" id="UP000547510"/>
    </source>
</evidence>
<dbReference type="EMBL" id="JACHJN010000008">
    <property type="protein sequence ID" value="MBB5958560.1"/>
    <property type="molecule type" value="Genomic_DNA"/>
</dbReference>
<feature type="transmembrane region" description="Helical" evidence="1">
    <location>
        <begin position="131"/>
        <end position="147"/>
    </location>
</feature>
<reference evidence="3 4" key="1">
    <citation type="submission" date="2020-08" db="EMBL/GenBank/DDBJ databases">
        <title>Genomic Encyclopedia of Type Strains, Phase III (KMG-III): the genomes of soil and plant-associated and newly described type strains.</title>
        <authorList>
            <person name="Whitman W."/>
        </authorList>
    </citation>
    <scope>NUCLEOTIDE SEQUENCE [LARGE SCALE GENOMIC DNA]</scope>
    <source>
        <strain evidence="3 4">CECT 8640</strain>
    </source>
</reference>
<feature type="transmembrane region" description="Helical" evidence="1">
    <location>
        <begin position="104"/>
        <end position="125"/>
    </location>
</feature>
<keyword evidence="1" id="KW-1133">Transmembrane helix</keyword>
<feature type="domain" description="DUF418" evidence="2">
    <location>
        <begin position="239"/>
        <end position="409"/>
    </location>
</feature>
<keyword evidence="1" id="KW-0812">Transmembrane</keyword>
<dbReference type="InterPro" id="IPR052529">
    <property type="entry name" value="Bact_Transport_Assoc"/>
</dbReference>
<dbReference type="AlphaFoldDB" id="A0A841CN51"/>
<dbReference type="Proteomes" id="UP000547510">
    <property type="component" value="Unassembled WGS sequence"/>
</dbReference>
<evidence type="ECO:0000313" key="3">
    <source>
        <dbReference type="EMBL" id="MBB5958560.1"/>
    </source>
</evidence>
<dbReference type="PANTHER" id="PTHR30590:SF2">
    <property type="entry name" value="INNER MEMBRANE PROTEIN"/>
    <property type="match status" value="1"/>
</dbReference>
<evidence type="ECO:0000256" key="1">
    <source>
        <dbReference type="SAM" id="Phobius"/>
    </source>
</evidence>
<organism evidence="3 4">
    <name type="scientific">Saccharothrix tamanrassetensis</name>
    <dbReference type="NCBI Taxonomy" id="1051531"/>
    <lineage>
        <taxon>Bacteria</taxon>
        <taxon>Bacillati</taxon>
        <taxon>Actinomycetota</taxon>
        <taxon>Actinomycetes</taxon>
        <taxon>Pseudonocardiales</taxon>
        <taxon>Pseudonocardiaceae</taxon>
        <taxon>Saccharothrix</taxon>
    </lineage>
</organism>
<gene>
    <name evidence="3" type="ORF">FHS29_005168</name>
</gene>
<evidence type="ECO:0000259" key="2">
    <source>
        <dbReference type="Pfam" id="PF04235"/>
    </source>
</evidence>
<protein>
    <submittedName>
        <fullName evidence="3">Putative membrane protein YeiB</fullName>
    </submittedName>
</protein>
<comment type="caution">
    <text evidence="3">The sequence shown here is derived from an EMBL/GenBank/DDBJ whole genome shotgun (WGS) entry which is preliminary data.</text>
</comment>
<feature type="transmembrane region" description="Helical" evidence="1">
    <location>
        <begin position="154"/>
        <end position="178"/>
    </location>
</feature>
<keyword evidence="4" id="KW-1185">Reference proteome</keyword>
<dbReference type="PANTHER" id="PTHR30590">
    <property type="entry name" value="INNER MEMBRANE PROTEIN"/>
    <property type="match status" value="1"/>
</dbReference>
<name>A0A841CN51_9PSEU</name>
<sequence>MAKPAQVARGSVKEKERALAPDFARGLMLLLIVLSNTVFYLWAAPQGPSGWHPLEDSTVDRAVQFLMIVTLDLRVYPLFAFLFGYGMMQLYLRQTTAGTSGRAALVLLSKRSVGLLLFGFAHAALLLAGDILGSYALAGVALGWLFLRRTDRVLAVWSAIAVAVLIATTVAPALLAIAGGNLGSDEFTPDQSATAAYASGQPDFMASMWTRLGTWSVITFVGGPLSFAGHAAMLLGFVAARRRVLEEPHNHLRLLRWTAVLGVTIGWLGGLPAALANLGYLDLPAEALSDSGVLNQLQVGTGLAAGLGYVAIFGLLANRMSDRTKRNPAVVAVTAVGKRSLSCYLAHSVLFSPVLAAWGLGLGEKLTSATMALFATAVWLITVFGAYALERTGRRGPAEVVLRNIMYGKRKRDKETRQR</sequence>
<feature type="transmembrane region" description="Helical" evidence="1">
    <location>
        <begin position="215"/>
        <end position="238"/>
    </location>
</feature>
<feature type="transmembrane region" description="Helical" evidence="1">
    <location>
        <begin position="341"/>
        <end position="360"/>
    </location>
</feature>
<dbReference type="Pfam" id="PF04235">
    <property type="entry name" value="DUF418"/>
    <property type="match status" value="1"/>
</dbReference>
<feature type="transmembrane region" description="Helical" evidence="1">
    <location>
        <begin position="259"/>
        <end position="281"/>
    </location>
</feature>
<feature type="transmembrane region" description="Helical" evidence="1">
    <location>
        <begin position="301"/>
        <end position="320"/>
    </location>
</feature>
<feature type="transmembrane region" description="Helical" evidence="1">
    <location>
        <begin position="23"/>
        <end position="42"/>
    </location>
</feature>